<evidence type="ECO:0000259" key="4">
    <source>
        <dbReference type="Pfam" id="PF12928"/>
    </source>
</evidence>
<comment type="caution">
    <text evidence="5">The sequence shown here is derived from an EMBL/GenBank/DDBJ whole genome shotgun (WGS) entry which is preliminary data.</text>
</comment>
<evidence type="ECO:0000313" key="5">
    <source>
        <dbReference type="EMBL" id="PNF21027.1"/>
    </source>
</evidence>
<reference evidence="5 6" key="1">
    <citation type="submission" date="2017-12" db="EMBL/GenBank/DDBJ databases">
        <title>Hemimetabolous genomes reveal molecular basis of termite eusociality.</title>
        <authorList>
            <person name="Harrison M.C."/>
            <person name="Jongepier E."/>
            <person name="Robertson H.M."/>
            <person name="Arning N."/>
            <person name="Bitard-Feildel T."/>
            <person name="Chao H."/>
            <person name="Childers C.P."/>
            <person name="Dinh H."/>
            <person name="Doddapaneni H."/>
            <person name="Dugan S."/>
            <person name="Gowin J."/>
            <person name="Greiner C."/>
            <person name="Han Y."/>
            <person name="Hu H."/>
            <person name="Hughes D.S.T."/>
            <person name="Huylmans A.-K."/>
            <person name="Kemena C."/>
            <person name="Kremer L.P.M."/>
            <person name="Lee S.L."/>
            <person name="Lopez-Ezquerra A."/>
            <person name="Mallet L."/>
            <person name="Monroy-Kuhn J.M."/>
            <person name="Moser A."/>
            <person name="Murali S.C."/>
            <person name="Muzny D.M."/>
            <person name="Otani S."/>
            <person name="Piulachs M.-D."/>
            <person name="Poelchau M."/>
            <person name="Qu J."/>
            <person name="Schaub F."/>
            <person name="Wada-Katsumata A."/>
            <person name="Worley K.C."/>
            <person name="Xie Q."/>
            <person name="Ylla G."/>
            <person name="Poulsen M."/>
            <person name="Gibbs R.A."/>
            <person name="Schal C."/>
            <person name="Richards S."/>
            <person name="Belles X."/>
            <person name="Korb J."/>
            <person name="Bornberg-Bauer E."/>
        </authorList>
    </citation>
    <scope>NUCLEOTIDE SEQUENCE [LARGE SCALE GENOMIC DNA]</scope>
    <source>
        <tissue evidence="5">Whole body</tissue>
    </source>
</reference>
<dbReference type="STRING" id="105785.A0A2J7PXG4"/>
<feature type="region of interest" description="Disordered" evidence="3">
    <location>
        <begin position="769"/>
        <end position="797"/>
    </location>
</feature>
<organism evidence="5 6">
    <name type="scientific">Cryptotermes secundus</name>
    <dbReference type="NCBI Taxonomy" id="105785"/>
    <lineage>
        <taxon>Eukaryota</taxon>
        <taxon>Metazoa</taxon>
        <taxon>Ecdysozoa</taxon>
        <taxon>Arthropoda</taxon>
        <taxon>Hexapoda</taxon>
        <taxon>Insecta</taxon>
        <taxon>Pterygota</taxon>
        <taxon>Neoptera</taxon>
        <taxon>Polyneoptera</taxon>
        <taxon>Dictyoptera</taxon>
        <taxon>Blattodea</taxon>
        <taxon>Blattoidea</taxon>
        <taxon>Termitoidae</taxon>
        <taxon>Kalotermitidae</taxon>
        <taxon>Cryptotermitinae</taxon>
        <taxon>Cryptotermes</taxon>
    </lineage>
</organism>
<proteinExistence type="inferred from homology"/>
<feature type="region of interest" description="Disordered" evidence="3">
    <location>
        <begin position="985"/>
        <end position="1031"/>
    </location>
</feature>
<dbReference type="GO" id="GO:0000379">
    <property type="term" value="P:tRNA-type intron splice site recognition and cleavage"/>
    <property type="evidence" value="ECO:0007669"/>
    <property type="project" value="TreeGrafter"/>
</dbReference>
<dbReference type="InterPro" id="IPR024337">
    <property type="entry name" value="tRNA_splic_suSen54"/>
</dbReference>
<sequence>MTAQKTRMLTAQELVQLRVKVDKVLPTKGTKEFQPSNSWLEKKQIQAALNERKILLEEERVERLGALTRAEWEPELKIAKVTHKVGRHWKQMGHEVGGKLHLLPEEALFLLETTCLELMHSGIAMSIQDGYSTLLGPNTGCTFNEYQTYVHLVRQGYIVLRHSKSIKATRYERQIRLHQYSVGQKQHKTKENASVQEILIEDGEIDTKENTGVIKSPLGSDSIQNNMKIEEQEIIDLETVETANINDDKAPFRDIIEMNGLSETSQSLEQFISRRKSSKCDDIKSTSAVFDKTVRSEAVGINVGSVTENEGGEEALKDETLVQEKDLKRQCVPGLNNNCKTDLELITSVHEPKSGENEKRVDGERGSSPKLHSKIHGVSGETGEREAVCGVTKESCGIMAVSDETVTVSNLEGPESDIHPQYEQGSKDIDVVNEIPLSHMTVSKCDSSVSESFKVLESTSGKMADVTIVDDSSTSVGVGQKEHSSEIEIQQIEHEGENKQKQFVGDRNVTQKPEKVFVDWNEVVDVSDSSQTSHPEIKIESSSNIRTRDIQNKTLLENNDEIEIVNIVDGKSDVDNEIVEVNGEQIPSTSGVGCTSKSRRRRSYQNRMRRNAVKNEIQLLEKNTIAVKPDVVDAENDTVANVRLLSMQNSNLGHSRRHLSKDITCLGKKKVTSIQLEHDERKITPSIIDISEEQGKLEIPVVDLEDEDVRPELSWEEERMKILDSIPSMDGKVIIHVSVPDKSLLPPNICPQNKDYYIQKYRLSSPGIGGKPIADLPDDRAHERSPQTDGQINPWIQNSTYNFGGGGGGGNMFGAAGLWSNSTFPMAGHFVNQHYQTPFPGRFEFQAVLHQAVAMLSALSNPALQYNRMFGMPALAPMPQHSRIPYGHRPLWHYQTRPYYHRPYYKRRGRRFETQYYRTPVKLGRHFENQGNSSSDIIPFRVDEVREPAQRAPSRNEVGNSDDDDDDDDDDDVIECVSVSSPVKVENESMDWKSDEGQSHDSNKNGIDRPNVGTPQKRKVSKNAKDSEPPKKLRMFIEKEEERMKDVLKAEVQKEPHQEVLQQEDMAATDVKSWRDFKTVMQVVVLDSSSEDEDDVHIIVDDTQGPEMEINEPLVQPEDCRDIGLILKKLQIIKSMNLEQERQCDKTERLKISFDLYLPSATFRKASPGLPNYRITIVGCEDPMPEPKEVAALLKDFEDDVPLLFAIVLPNTVTFLQFGSVTLPVETFCP</sequence>
<dbReference type="GO" id="GO:0000214">
    <property type="term" value="C:tRNA-intron endonuclease complex"/>
    <property type="evidence" value="ECO:0007669"/>
    <property type="project" value="TreeGrafter"/>
</dbReference>
<feature type="region of interest" description="Disordered" evidence="3">
    <location>
        <begin position="351"/>
        <end position="383"/>
    </location>
</feature>
<feature type="domain" description="tRNA-splicing endonuclease subunit Sen54 N-terminal" evidence="4">
    <location>
        <begin position="55"/>
        <end position="119"/>
    </location>
</feature>
<dbReference type="PANTHER" id="PTHR21027:SF1">
    <property type="entry name" value="TRNA-SPLICING ENDONUCLEASE SUBUNIT SEN54"/>
    <property type="match status" value="1"/>
</dbReference>
<evidence type="ECO:0000256" key="2">
    <source>
        <dbReference type="ARBA" id="ARBA00022694"/>
    </source>
</evidence>
<evidence type="ECO:0000313" key="6">
    <source>
        <dbReference type="Proteomes" id="UP000235965"/>
    </source>
</evidence>
<protein>
    <recommendedName>
        <fullName evidence="4">tRNA-splicing endonuclease subunit Sen54 N-terminal domain-containing protein</fullName>
    </recommendedName>
</protein>
<feature type="compositionally biased region" description="Basic residues" evidence="3">
    <location>
        <begin position="597"/>
        <end position="606"/>
    </location>
</feature>
<feature type="compositionally biased region" description="Polar residues" evidence="3">
    <location>
        <begin position="787"/>
        <end position="797"/>
    </location>
</feature>
<dbReference type="PANTHER" id="PTHR21027">
    <property type="entry name" value="TRNA-SPLICING ENDONUCLEASE SUBUNIT SEN54"/>
    <property type="match status" value="1"/>
</dbReference>
<keyword evidence="2" id="KW-0819">tRNA processing</keyword>
<dbReference type="AlphaFoldDB" id="A0A2J7PXG4"/>
<dbReference type="InParanoid" id="A0A2J7PXG4"/>
<name>A0A2J7PXG4_9NEOP</name>
<dbReference type="EMBL" id="NEVH01020858">
    <property type="protein sequence ID" value="PNF21027.1"/>
    <property type="molecule type" value="Genomic_DNA"/>
</dbReference>
<keyword evidence="6" id="KW-1185">Reference proteome</keyword>
<comment type="similarity">
    <text evidence="1">Belongs to the SEN54 family.</text>
</comment>
<accession>A0A2J7PXG4</accession>
<feature type="compositionally biased region" description="Basic and acidic residues" evidence="3">
    <location>
        <begin position="985"/>
        <end position="1007"/>
    </location>
</feature>
<feature type="region of interest" description="Disordered" evidence="3">
    <location>
        <begin position="587"/>
        <end position="606"/>
    </location>
</feature>
<dbReference type="OrthoDB" id="408683at2759"/>
<dbReference type="Pfam" id="PF12928">
    <property type="entry name" value="tRNA_int_end_N2"/>
    <property type="match status" value="1"/>
</dbReference>
<feature type="compositionally biased region" description="Basic and acidic residues" evidence="3">
    <location>
        <begin position="351"/>
        <end position="367"/>
    </location>
</feature>
<evidence type="ECO:0000256" key="3">
    <source>
        <dbReference type="SAM" id="MobiDB-lite"/>
    </source>
</evidence>
<dbReference type="Proteomes" id="UP000235965">
    <property type="component" value="Unassembled WGS sequence"/>
</dbReference>
<feature type="region of interest" description="Disordered" evidence="3">
    <location>
        <begin position="946"/>
        <end position="973"/>
    </location>
</feature>
<gene>
    <name evidence="5" type="ORF">B7P43_G08403</name>
</gene>
<dbReference type="InterPro" id="IPR024336">
    <property type="entry name" value="tRNA_splic_suSen54_N"/>
</dbReference>
<feature type="compositionally biased region" description="Basic and acidic residues" evidence="3">
    <location>
        <begin position="777"/>
        <end position="786"/>
    </location>
</feature>
<feature type="compositionally biased region" description="Acidic residues" evidence="3">
    <location>
        <begin position="960"/>
        <end position="973"/>
    </location>
</feature>
<evidence type="ECO:0000256" key="1">
    <source>
        <dbReference type="ARBA" id="ARBA00005736"/>
    </source>
</evidence>